<dbReference type="Pfam" id="PF01523">
    <property type="entry name" value="PmbA_TldD_1st"/>
    <property type="match status" value="1"/>
</dbReference>
<evidence type="ECO:0000313" key="5">
    <source>
        <dbReference type="EMBL" id="QZD94374.1"/>
    </source>
</evidence>
<keyword evidence="6" id="KW-1185">Reference proteome</keyword>
<dbReference type="SUPFAM" id="SSF111283">
    <property type="entry name" value="Putative modulator of DNA gyrase, PmbA/TldD"/>
    <property type="match status" value="1"/>
</dbReference>
<comment type="similarity">
    <text evidence="1">Belongs to the peptidase U62 family.</text>
</comment>
<name>A0ABX8ZZQ2_9SPHN</name>
<dbReference type="EMBL" id="CP081294">
    <property type="protein sequence ID" value="QZD94374.1"/>
    <property type="molecule type" value="Genomic_DNA"/>
</dbReference>
<evidence type="ECO:0000259" key="3">
    <source>
        <dbReference type="Pfam" id="PF19289"/>
    </source>
</evidence>
<dbReference type="RefSeq" id="WP_221430120.1">
    <property type="nucleotide sequence ID" value="NZ_CP081294.1"/>
</dbReference>
<sequence>MIDSKTALAHCQDLVALAQQMGADAADAIARANSSESVSMRLGKLEEVERSESEEIGLRVFVGKRSASINTSDFAPEGLKALAQRAVEMAGHAPEDQHAGLAPAEALFSGELPDLDLDDPERPEPQSLREAALATEEAARAVEGITNSNGGSAGFDRSVVALATSNGFGRAYSGSGHMLSASVVAGEGGAMETDYASRGARFRADLPSEAEIGEEAGRRAVARLNPGSMPSGKYPVVFDPRIGGGLIGHLLGAIGAPAVARKSTFLLGREEDELFDPSIRILEEPLRKRGARSRPFDGEGVACTSRAIIDGGRLTGWLTNVASADQLGLGLTGHAARSSGGSPGVSASNVHLEAGSVTPEELMADIEDGLYVTGLYGQGVNMVTGDYSRGATGFRIRNGEFAGAVSEITIAGHLTDMFRGLTPANDLEMYRSVNVPTLRIDGMTVAGE</sequence>
<evidence type="ECO:0000256" key="1">
    <source>
        <dbReference type="ARBA" id="ARBA00005836"/>
    </source>
</evidence>
<feature type="domain" description="Metalloprotease TldD/E N-terminal" evidence="2">
    <location>
        <begin position="26"/>
        <end position="90"/>
    </location>
</feature>
<gene>
    <name evidence="5" type="ORF">K3136_09735</name>
</gene>
<proteinExistence type="inferred from homology"/>
<dbReference type="InterPro" id="IPR045569">
    <property type="entry name" value="Metalloprtase-TldD/E_C"/>
</dbReference>
<organism evidence="5 6">
    <name type="scientific">Qipengyuania gelatinilytica</name>
    <dbReference type="NCBI Taxonomy" id="2867231"/>
    <lineage>
        <taxon>Bacteria</taxon>
        <taxon>Pseudomonadati</taxon>
        <taxon>Pseudomonadota</taxon>
        <taxon>Alphaproteobacteria</taxon>
        <taxon>Sphingomonadales</taxon>
        <taxon>Erythrobacteraceae</taxon>
        <taxon>Qipengyuania</taxon>
    </lineage>
</organism>
<dbReference type="InterPro" id="IPR047657">
    <property type="entry name" value="PmbA"/>
</dbReference>
<protein>
    <submittedName>
        <fullName evidence="5">TldD/PmbA family protein</fullName>
    </submittedName>
</protein>
<dbReference type="PANTHER" id="PTHR43421">
    <property type="entry name" value="METALLOPROTEASE PMBA"/>
    <property type="match status" value="1"/>
</dbReference>
<dbReference type="InterPro" id="IPR002510">
    <property type="entry name" value="Metalloprtase-TldD/E_N"/>
</dbReference>
<dbReference type="PANTHER" id="PTHR43421:SF1">
    <property type="entry name" value="METALLOPROTEASE PMBA"/>
    <property type="match status" value="1"/>
</dbReference>
<evidence type="ECO:0000259" key="4">
    <source>
        <dbReference type="Pfam" id="PF19290"/>
    </source>
</evidence>
<dbReference type="Pfam" id="PF19289">
    <property type="entry name" value="PmbA_TldD_3rd"/>
    <property type="match status" value="1"/>
</dbReference>
<evidence type="ECO:0000259" key="2">
    <source>
        <dbReference type="Pfam" id="PF01523"/>
    </source>
</evidence>
<dbReference type="Gene3D" id="3.30.2290.10">
    <property type="entry name" value="PmbA/TldD superfamily"/>
    <property type="match status" value="1"/>
</dbReference>
<dbReference type="Proteomes" id="UP000824321">
    <property type="component" value="Chromosome"/>
</dbReference>
<dbReference type="InterPro" id="IPR036059">
    <property type="entry name" value="TldD/PmbA_sf"/>
</dbReference>
<reference evidence="5 6" key="1">
    <citation type="submission" date="2021-08" db="EMBL/GenBank/DDBJ databases">
        <title>Comparative Genomics Analysis of the Genus Qipengyuania Reveals Extensive Genetic Diversity and Metabolic Versatility, Including the Description of Fifteen Novel Species.</title>
        <authorList>
            <person name="Liu Y."/>
        </authorList>
    </citation>
    <scope>NUCLEOTIDE SEQUENCE [LARGE SCALE GENOMIC DNA]</scope>
    <source>
        <strain evidence="5 6">1NDH1</strain>
    </source>
</reference>
<accession>A0ABX8ZZQ2</accession>
<dbReference type="Pfam" id="PF19290">
    <property type="entry name" value="PmbA_TldD_2nd"/>
    <property type="match status" value="1"/>
</dbReference>
<dbReference type="InterPro" id="IPR045570">
    <property type="entry name" value="Metalloprtase-TldD/E_cen_dom"/>
</dbReference>
<evidence type="ECO:0000313" key="6">
    <source>
        <dbReference type="Proteomes" id="UP000824321"/>
    </source>
</evidence>
<feature type="domain" description="Metalloprotease TldD/E C-terminal" evidence="3">
    <location>
        <begin position="231"/>
        <end position="447"/>
    </location>
</feature>
<feature type="domain" description="Metalloprotease TldD/E central" evidence="4">
    <location>
        <begin position="119"/>
        <end position="224"/>
    </location>
</feature>
<dbReference type="InterPro" id="IPR035068">
    <property type="entry name" value="TldD/PmbA_N"/>
</dbReference>